<dbReference type="GO" id="GO:0005777">
    <property type="term" value="C:peroxisome"/>
    <property type="evidence" value="ECO:0007669"/>
    <property type="project" value="InterPro"/>
</dbReference>
<evidence type="ECO:0000259" key="1">
    <source>
        <dbReference type="Pfam" id="PF01936"/>
    </source>
</evidence>
<dbReference type="PANTHER" id="PTHR14379">
    <property type="entry name" value="LIMKAIN B LKAP"/>
    <property type="match status" value="1"/>
</dbReference>
<sequence>MFRLRGCGGGGEEAAKAAKIAVWWDMVECPIPEGFDARRVRPSLEAAFKKLGYSGPVSITAYGDQTHTSVDLLRCLSSTSLCCTYQIRFIDPWN</sequence>
<feature type="domain" description="NYN" evidence="1">
    <location>
        <begin position="19"/>
        <end position="71"/>
    </location>
</feature>
<keyword evidence="3" id="KW-1185">Reference proteome</keyword>
<protein>
    <recommendedName>
        <fullName evidence="1">NYN domain-containing protein</fullName>
    </recommendedName>
</protein>
<evidence type="ECO:0000313" key="3">
    <source>
        <dbReference type="Proteomes" id="UP000008694"/>
    </source>
</evidence>
<dbReference type="PANTHER" id="PTHR14379:SF84">
    <property type="entry name" value="NYN DOMAIN-CONTAINING PROTEIN"/>
    <property type="match status" value="1"/>
</dbReference>
<dbReference type="EMBL" id="GL348713">
    <property type="protein sequence ID" value="EFH65614.1"/>
    <property type="molecule type" value="Genomic_DNA"/>
</dbReference>
<accession>D7KP81</accession>
<dbReference type="InterPro" id="IPR024768">
    <property type="entry name" value="Marf1"/>
</dbReference>
<dbReference type="GO" id="GO:0010468">
    <property type="term" value="P:regulation of gene expression"/>
    <property type="evidence" value="ECO:0007669"/>
    <property type="project" value="InterPro"/>
</dbReference>
<organism evidence="3">
    <name type="scientific">Arabidopsis lyrata subsp. lyrata</name>
    <name type="common">Lyre-leaved rock-cress</name>
    <dbReference type="NCBI Taxonomy" id="81972"/>
    <lineage>
        <taxon>Eukaryota</taxon>
        <taxon>Viridiplantae</taxon>
        <taxon>Streptophyta</taxon>
        <taxon>Embryophyta</taxon>
        <taxon>Tracheophyta</taxon>
        <taxon>Spermatophyta</taxon>
        <taxon>Magnoliopsida</taxon>
        <taxon>eudicotyledons</taxon>
        <taxon>Gunneridae</taxon>
        <taxon>Pentapetalae</taxon>
        <taxon>rosids</taxon>
        <taxon>malvids</taxon>
        <taxon>Brassicales</taxon>
        <taxon>Brassicaceae</taxon>
        <taxon>Camelineae</taxon>
        <taxon>Arabidopsis</taxon>
    </lineage>
</organism>
<proteinExistence type="predicted"/>
<dbReference type="Gramene" id="scaffold_100069.1">
    <property type="protein sequence ID" value="scaffold_100069.1"/>
    <property type="gene ID" value="scaffold_100069.1"/>
</dbReference>
<dbReference type="Pfam" id="PF01936">
    <property type="entry name" value="NYN"/>
    <property type="match status" value="1"/>
</dbReference>
<dbReference type="CDD" id="cd10910">
    <property type="entry name" value="PIN_limkain_b1_N_like"/>
    <property type="match status" value="1"/>
</dbReference>
<dbReference type="Proteomes" id="UP000008694">
    <property type="component" value="Unassembled WGS sequence"/>
</dbReference>
<dbReference type="GO" id="GO:0004540">
    <property type="term" value="F:RNA nuclease activity"/>
    <property type="evidence" value="ECO:0007669"/>
    <property type="project" value="InterPro"/>
</dbReference>
<dbReference type="STRING" id="81972.D7KP81"/>
<evidence type="ECO:0000313" key="2">
    <source>
        <dbReference type="EMBL" id="EFH65614.1"/>
    </source>
</evidence>
<name>D7KP81_ARALL</name>
<reference evidence="3" key="1">
    <citation type="journal article" date="2011" name="Nat. Genet.">
        <title>The Arabidopsis lyrata genome sequence and the basis of rapid genome size change.</title>
        <authorList>
            <person name="Hu T.T."/>
            <person name="Pattyn P."/>
            <person name="Bakker E.G."/>
            <person name="Cao J."/>
            <person name="Cheng J.-F."/>
            <person name="Clark R.M."/>
            <person name="Fahlgren N."/>
            <person name="Fawcett J.A."/>
            <person name="Grimwood J."/>
            <person name="Gundlach H."/>
            <person name="Haberer G."/>
            <person name="Hollister J.D."/>
            <person name="Ossowski S."/>
            <person name="Ottilar R.P."/>
            <person name="Salamov A.A."/>
            <person name="Schneeberger K."/>
            <person name="Spannagl M."/>
            <person name="Wang X."/>
            <person name="Yang L."/>
            <person name="Nasrallah M.E."/>
            <person name="Bergelson J."/>
            <person name="Carrington J.C."/>
            <person name="Gaut B.S."/>
            <person name="Schmutz J."/>
            <person name="Mayer K.F.X."/>
            <person name="Van de Peer Y."/>
            <person name="Grigoriev I.V."/>
            <person name="Nordborg M."/>
            <person name="Weigel D."/>
            <person name="Guo Y.-L."/>
        </authorList>
    </citation>
    <scope>NUCLEOTIDE SEQUENCE [LARGE SCALE GENOMIC DNA]</scope>
    <source>
        <strain evidence="3">cv. MN47</strain>
    </source>
</reference>
<dbReference type="InterPro" id="IPR021139">
    <property type="entry name" value="NYN"/>
</dbReference>
<dbReference type="HOGENOM" id="CLU_2389182_0_0_1"/>
<dbReference type="AlphaFoldDB" id="D7KP81"/>
<gene>
    <name evidence="2" type="ORF">ARALYDRAFT_887275</name>
</gene>